<dbReference type="AlphaFoldDB" id="A0A9D5BEZ9"/>
<evidence type="ECO:0000313" key="2">
    <source>
        <dbReference type="Proteomes" id="UP001058974"/>
    </source>
</evidence>
<evidence type="ECO:0000313" key="1">
    <source>
        <dbReference type="EMBL" id="KAI5442392.1"/>
    </source>
</evidence>
<organism evidence="1 2">
    <name type="scientific">Pisum sativum</name>
    <name type="common">Garden pea</name>
    <name type="synonym">Lathyrus oleraceus</name>
    <dbReference type="NCBI Taxonomy" id="3888"/>
    <lineage>
        <taxon>Eukaryota</taxon>
        <taxon>Viridiplantae</taxon>
        <taxon>Streptophyta</taxon>
        <taxon>Embryophyta</taxon>
        <taxon>Tracheophyta</taxon>
        <taxon>Spermatophyta</taxon>
        <taxon>Magnoliopsida</taxon>
        <taxon>eudicotyledons</taxon>
        <taxon>Gunneridae</taxon>
        <taxon>Pentapetalae</taxon>
        <taxon>rosids</taxon>
        <taxon>fabids</taxon>
        <taxon>Fabales</taxon>
        <taxon>Fabaceae</taxon>
        <taxon>Papilionoideae</taxon>
        <taxon>50 kb inversion clade</taxon>
        <taxon>NPAAA clade</taxon>
        <taxon>Hologalegina</taxon>
        <taxon>IRL clade</taxon>
        <taxon>Fabeae</taxon>
        <taxon>Lathyrus</taxon>
    </lineage>
</organism>
<protein>
    <submittedName>
        <fullName evidence="1">Uncharacterized protein</fullName>
    </submittedName>
</protein>
<name>A0A9D5BEZ9_PEA</name>
<comment type="caution">
    <text evidence="1">The sequence shown here is derived from an EMBL/GenBank/DDBJ whole genome shotgun (WGS) entry which is preliminary data.</text>
</comment>
<gene>
    <name evidence="1" type="ORF">KIW84_011458</name>
</gene>
<dbReference type="Proteomes" id="UP001058974">
    <property type="component" value="Chromosome 1"/>
</dbReference>
<dbReference type="EMBL" id="JAMSHJ010000001">
    <property type="protein sequence ID" value="KAI5442392.1"/>
    <property type="molecule type" value="Genomic_DNA"/>
</dbReference>
<keyword evidence="2" id="KW-1185">Reference proteome</keyword>
<dbReference type="Gramene" id="Psat01G0145800-T1">
    <property type="protein sequence ID" value="KAI5442392.1"/>
    <property type="gene ID" value="KIW84_011458"/>
</dbReference>
<accession>A0A9D5BEZ9</accession>
<sequence>MLPTLEEGHHAIFSLDKENAPGPDEYGPFFFQTFWTIIKKDVFEANLQLFKDGWKLPTYNSNKLAMIPKHNNANNVEHYRPIVVSNFKQKIIPKILIDGLDKLPCLGKLKGGPETSFGKEIPLKGS</sequence>
<reference evidence="1 2" key="1">
    <citation type="journal article" date="2022" name="Nat. Genet.">
        <title>Improved pea reference genome and pan-genome highlight genomic features and evolutionary characteristics.</title>
        <authorList>
            <person name="Yang T."/>
            <person name="Liu R."/>
            <person name="Luo Y."/>
            <person name="Hu S."/>
            <person name="Wang D."/>
            <person name="Wang C."/>
            <person name="Pandey M.K."/>
            <person name="Ge S."/>
            <person name="Xu Q."/>
            <person name="Li N."/>
            <person name="Li G."/>
            <person name="Huang Y."/>
            <person name="Saxena R.K."/>
            <person name="Ji Y."/>
            <person name="Li M."/>
            <person name="Yan X."/>
            <person name="He Y."/>
            <person name="Liu Y."/>
            <person name="Wang X."/>
            <person name="Xiang C."/>
            <person name="Varshney R.K."/>
            <person name="Ding H."/>
            <person name="Gao S."/>
            <person name="Zong X."/>
        </authorList>
    </citation>
    <scope>NUCLEOTIDE SEQUENCE [LARGE SCALE GENOMIC DNA]</scope>
    <source>
        <strain evidence="1 2">cv. Zhongwan 6</strain>
    </source>
</reference>
<proteinExistence type="predicted"/>